<dbReference type="SUPFAM" id="SSF49452">
    <property type="entry name" value="Starch-binding domain-like"/>
    <property type="match status" value="1"/>
</dbReference>
<dbReference type="Gene3D" id="2.60.40.1180">
    <property type="entry name" value="Golgi alpha-mannosidase II"/>
    <property type="match status" value="1"/>
</dbReference>
<comment type="similarity">
    <text evidence="1">Belongs to the glycosyl hydrolase 13 family.</text>
</comment>
<organism evidence="9 10">
    <name type="scientific">Riccia sorocarpa</name>
    <dbReference type="NCBI Taxonomy" id="122646"/>
    <lineage>
        <taxon>Eukaryota</taxon>
        <taxon>Viridiplantae</taxon>
        <taxon>Streptophyta</taxon>
        <taxon>Embryophyta</taxon>
        <taxon>Marchantiophyta</taxon>
        <taxon>Marchantiopsida</taxon>
        <taxon>Marchantiidae</taxon>
        <taxon>Marchantiales</taxon>
        <taxon>Ricciaceae</taxon>
        <taxon>Riccia</taxon>
    </lineage>
</organism>
<reference evidence="9 10" key="1">
    <citation type="submission" date="2024-09" db="EMBL/GenBank/DDBJ databases">
        <title>Chromosome-scale assembly of Riccia sorocarpa.</title>
        <authorList>
            <person name="Paukszto L."/>
        </authorList>
    </citation>
    <scope>NUCLEOTIDE SEQUENCE [LARGE SCALE GENOMIC DNA]</scope>
    <source>
        <strain evidence="9">LP-2024</strain>
        <tissue evidence="9">Aerial parts of the thallus</tissue>
    </source>
</reference>
<keyword evidence="10" id="KW-1185">Reference proteome</keyword>
<dbReference type="InterPro" id="IPR005323">
    <property type="entry name" value="CBM41_pullulanase"/>
</dbReference>
<dbReference type="InterPro" id="IPR014756">
    <property type="entry name" value="Ig_E-set"/>
</dbReference>
<gene>
    <name evidence="9" type="ORF">R1sor_018615</name>
</gene>
<dbReference type="CDD" id="cd10315">
    <property type="entry name" value="CBM41_pullulanase"/>
    <property type="match status" value="1"/>
</dbReference>
<dbReference type="InterPro" id="IPR013780">
    <property type="entry name" value="Glyco_hydro_b"/>
</dbReference>
<dbReference type="EMBL" id="JBJQOH010000001">
    <property type="protein sequence ID" value="KAL3700593.1"/>
    <property type="molecule type" value="Genomic_DNA"/>
</dbReference>
<dbReference type="Pfam" id="PF17967">
    <property type="entry name" value="Pullulanase_N2"/>
    <property type="match status" value="1"/>
</dbReference>
<dbReference type="InterPro" id="IPR024561">
    <property type="entry name" value="Pullul_strch_C"/>
</dbReference>
<accession>A0ABD3IAA3</accession>
<dbReference type="Pfam" id="PF03714">
    <property type="entry name" value="PUD"/>
    <property type="match status" value="1"/>
</dbReference>
<evidence type="ECO:0000259" key="5">
    <source>
        <dbReference type="Pfam" id="PF02922"/>
    </source>
</evidence>
<evidence type="ECO:0000256" key="2">
    <source>
        <dbReference type="ARBA" id="ARBA00022729"/>
    </source>
</evidence>
<keyword evidence="2" id="KW-0732">Signal</keyword>
<dbReference type="Pfam" id="PF11852">
    <property type="entry name" value="Pullul_strch_C"/>
    <property type="match status" value="1"/>
</dbReference>
<dbReference type="GO" id="GO:0004553">
    <property type="term" value="F:hydrolase activity, hydrolyzing O-glycosyl compounds"/>
    <property type="evidence" value="ECO:0007669"/>
    <property type="project" value="UniProtKB-ARBA"/>
</dbReference>
<dbReference type="Proteomes" id="UP001633002">
    <property type="component" value="Unassembled WGS sequence"/>
</dbReference>
<evidence type="ECO:0000256" key="1">
    <source>
        <dbReference type="ARBA" id="ARBA00008061"/>
    </source>
</evidence>
<keyword evidence="4" id="KW-0326">Glycosidase</keyword>
<dbReference type="Gene3D" id="3.20.20.80">
    <property type="entry name" value="Glycosidases"/>
    <property type="match status" value="1"/>
</dbReference>
<feature type="domain" description="Glycoside hydrolase family 13 N-terminal" evidence="5">
    <location>
        <begin position="320"/>
        <end position="405"/>
    </location>
</feature>
<dbReference type="Gene3D" id="2.60.40.1130">
    <property type="entry name" value="Rab geranylgeranyltransferase alpha-subunit, insert domain"/>
    <property type="match status" value="1"/>
</dbReference>
<evidence type="ECO:0000256" key="3">
    <source>
        <dbReference type="ARBA" id="ARBA00022801"/>
    </source>
</evidence>
<dbReference type="SUPFAM" id="SSF51445">
    <property type="entry name" value="(Trans)glycosidases"/>
    <property type="match status" value="1"/>
</dbReference>
<dbReference type="Gene3D" id="2.60.40.1110">
    <property type="match status" value="1"/>
</dbReference>
<dbReference type="InterPro" id="IPR017853">
    <property type="entry name" value="GH"/>
</dbReference>
<evidence type="ECO:0000313" key="9">
    <source>
        <dbReference type="EMBL" id="KAL3700593.1"/>
    </source>
</evidence>
<dbReference type="AlphaFoldDB" id="A0ABD3IAA3"/>
<protein>
    <recommendedName>
        <fullName evidence="11">Pullulanase</fullName>
    </recommendedName>
</protein>
<dbReference type="PANTHER" id="PTHR43002">
    <property type="entry name" value="GLYCOGEN DEBRANCHING ENZYME"/>
    <property type="match status" value="1"/>
</dbReference>
<dbReference type="Pfam" id="PF02922">
    <property type="entry name" value="CBM_48"/>
    <property type="match status" value="1"/>
</dbReference>
<dbReference type="InterPro" id="IPR004193">
    <property type="entry name" value="Glyco_hydro_13_N"/>
</dbReference>
<evidence type="ECO:0000259" key="7">
    <source>
        <dbReference type="Pfam" id="PF11852"/>
    </source>
</evidence>
<dbReference type="CDD" id="cd11341">
    <property type="entry name" value="AmyAc_Pullulanase_LD-like"/>
    <property type="match status" value="1"/>
</dbReference>
<evidence type="ECO:0000259" key="6">
    <source>
        <dbReference type="Pfam" id="PF03714"/>
    </source>
</evidence>
<dbReference type="SUPFAM" id="SSF81296">
    <property type="entry name" value="E set domains"/>
    <property type="match status" value="2"/>
</dbReference>
<evidence type="ECO:0000256" key="4">
    <source>
        <dbReference type="ARBA" id="ARBA00023295"/>
    </source>
</evidence>
<dbReference type="InterPro" id="IPR040671">
    <property type="entry name" value="Pullulanase_N2"/>
</dbReference>
<proteinExistence type="inferred from homology"/>
<keyword evidence="3" id="KW-0378">Hydrolase</keyword>
<dbReference type="InterPro" id="IPR011839">
    <property type="entry name" value="Pullul_strch"/>
</dbReference>
<feature type="domain" description="Pullulanase carbohydrate-binding module 41" evidence="6">
    <location>
        <begin position="97"/>
        <end position="187"/>
    </location>
</feature>
<dbReference type="InterPro" id="IPR013783">
    <property type="entry name" value="Ig-like_fold"/>
</dbReference>
<evidence type="ECO:0000259" key="8">
    <source>
        <dbReference type="Pfam" id="PF17967"/>
    </source>
</evidence>
<dbReference type="InterPro" id="IPR013784">
    <property type="entry name" value="Carb-bd-like_fold"/>
</dbReference>
<sequence length="1077" mass="119434">MVGILRAFGAGSYSKCISDVKAICLHPADSADVFAVSKTAFTGAREKHSSLRNTNWAITTGGKARKQRNARKEIISMGASLGDKEGPAATEDRKVTKVRIHYNRRDKNYDSWGLHVWGDVRDVTQWDSPLAPGGVDDFGCYWDVDVSEGGKLQFLIHAGREKEFEDVMDTAKTQSIWVVSDYRDVFTEKPDLASIPRGELGLARALWVTEDLLAATLEGDRFFLHACGEAKLSVTGRGVEGGSMKLELKEDIQGLPAKVVEKFPHIAGYKALRVPPEADTKDLVKCQLALSSRDSTGVPVDATGVQLPGVLDELFAYDGPLGASVMERKVTLHVWAPTAQNVRLMLYHSPSGGEPFEVLQMQENKGIWGLEGPVEWIGKYYLYEVSVFHPSTLRVERTLACDPYSKGLSANGERSLIVDLSDSSLKPEGWDDLASEKPQLAAFTDISIYELHIRDFSSADETVDAALRGTYLAFTEKDSAGVKHLRNLANAGLSHLHLLPSYDFASVDEVKKNWKLEDFEMLRKFPPDGEEQQAVITSIQDEDAFNWGYDPVNWGVPEGSYSTNPDGPVRTLEYRRMVQAINRMGLRVVLDVVYNHLHGSGPTGRHTVHDKIVPGYYLRLNKDGKIENSTCVNNTASEHYMVDRLIVDDLRHWAVNYKVDGFRFDLMGHLMKSTMLRAQSVLRGLTLDGDGVDGSKIYLYGEGWDFGEVASNARGINGTQKNLAGSGIGSFNDRFRDTIIGGSPFGDPQQQGFLTGLSLQPNDLHQGDERSMADSLAAITDWICLGLASNLRTYVLTSNKGEEVKGEEVLTHDGVPVAYASGPEDLVNYVSAHDNETLFDIIMMKTASEVTLNERCRINHMATSLVALTQGIPFFHAGDDMLRSKSLDRDSYNSGDWFNRLDFSYETNNFGVGLPPKAKNGSKWPLMKRLLADPKNVPSKDQILAAVENLKELLKIRFSTPLFRLKSSNDIRTRIRFHNRGPSGIPGVIIYSIEDGEEGDFGLAQLDRKYRKVVVIFNARPDGVKSEVEFFRSLQMSLHPIQMTSRDELVKVSTFDATTGTFSVPARTTAVFVEARQ</sequence>
<dbReference type="CDD" id="cd02860">
    <property type="entry name" value="E_set_Pullulanase"/>
    <property type="match status" value="1"/>
</dbReference>
<dbReference type="NCBIfam" id="TIGR02103">
    <property type="entry name" value="pullul_strch"/>
    <property type="match status" value="1"/>
</dbReference>
<dbReference type="SUPFAM" id="SSF51011">
    <property type="entry name" value="Glycosyl hydrolase domain"/>
    <property type="match status" value="1"/>
</dbReference>
<dbReference type="Gene3D" id="2.60.40.10">
    <property type="entry name" value="Immunoglobulins"/>
    <property type="match status" value="1"/>
</dbReference>
<comment type="caution">
    <text evidence="9">The sequence shown here is derived from an EMBL/GenBank/DDBJ whole genome shotgun (WGS) entry which is preliminary data.</text>
</comment>
<feature type="domain" description="Alpha-1,6-glucosidases pullulanase-type C-terminal" evidence="7">
    <location>
        <begin position="905"/>
        <end position="1074"/>
    </location>
</feature>
<evidence type="ECO:0000313" key="10">
    <source>
        <dbReference type="Proteomes" id="UP001633002"/>
    </source>
</evidence>
<name>A0ABD3IAA3_9MARC</name>
<evidence type="ECO:0008006" key="11">
    <source>
        <dbReference type="Google" id="ProtNLM"/>
    </source>
</evidence>
<feature type="domain" description="Pullulanase N2" evidence="8">
    <location>
        <begin position="203"/>
        <end position="313"/>
    </location>
</feature>